<protein>
    <submittedName>
        <fullName evidence="1">Uncharacterized protein</fullName>
    </submittedName>
</protein>
<reference evidence="1 2" key="1">
    <citation type="submission" date="2019-04" db="EMBL/GenBank/DDBJ databases">
        <title>Friends and foes A comparative genomics study of 23 Aspergillus species from section Flavi.</title>
        <authorList>
            <consortium name="DOE Joint Genome Institute"/>
            <person name="Kjaerbolling I."/>
            <person name="Vesth T."/>
            <person name="Frisvad J.C."/>
            <person name="Nybo J.L."/>
            <person name="Theobald S."/>
            <person name="Kildgaard S."/>
            <person name="Isbrandt T."/>
            <person name="Kuo A."/>
            <person name="Sato A."/>
            <person name="Lyhne E.K."/>
            <person name="Kogle M.E."/>
            <person name="Wiebenga A."/>
            <person name="Kun R.S."/>
            <person name="Lubbers R.J."/>
            <person name="Makela M.R."/>
            <person name="Barry K."/>
            <person name="Chovatia M."/>
            <person name="Clum A."/>
            <person name="Daum C."/>
            <person name="Haridas S."/>
            <person name="He G."/>
            <person name="LaButti K."/>
            <person name="Lipzen A."/>
            <person name="Mondo S."/>
            <person name="Riley R."/>
            <person name="Salamov A."/>
            <person name="Simmons B.A."/>
            <person name="Magnuson J.K."/>
            <person name="Henrissat B."/>
            <person name="Mortensen U.H."/>
            <person name="Larsen T.O."/>
            <person name="Devries R.P."/>
            <person name="Grigoriev I.V."/>
            <person name="Machida M."/>
            <person name="Baker S.E."/>
            <person name="Andersen M.R."/>
        </authorList>
    </citation>
    <scope>NUCLEOTIDE SEQUENCE [LARGE SCALE GENOMIC DNA]</scope>
    <source>
        <strain evidence="1 2">CBS 151.66</strain>
    </source>
</reference>
<dbReference type="Proteomes" id="UP000326565">
    <property type="component" value="Unassembled WGS sequence"/>
</dbReference>
<evidence type="ECO:0000313" key="2">
    <source>
        <dbReference type="Proteomes" id="UP000326565"/>
    </source>
</evidence>
<dbReference type="EMBL" id="ML732297">
    <property type="protein sequence ID" value="KAB8070606.1"/>
    <property type="molecule type" value="Genomic_DNA"/>
</dbReference>
<sequence>MQREALLFVQALLRANDGGRWTSATGTYFCGVHGLVAVHWGYAPDCSVVGLRWVGTVLGFPW</sequence>
<gene>
    <name evidence="1" type="ORF">BDV29DRAFT_31389</name>
</gene>
<keyword evidence="2" id="KW-1185">Reference proteome</keyword>
<organism evidence="1 2">
    <name type="scientific">Aspergillus leporis</name>
    <dbReference type="NCBI Taxonomy" id="41062"/>
    <lineage>
        <taxon>Eukaryota</taxon>
        <taxon>Fungi</taxon>
        <taxon>Dikarya</taxon>
        <taxon>Ascomycota</taxon>
        <taxon>Pezizomycotina</taxon>
        <taxon>Eurotiomycetes</taxon>
        <taxon>Eurotiomycetidae</taxon>
        <taxon>Eurotiales</taxon>
        <taxon>Aspergillaceae</taxon>
        <taxon>Aspergillus</taxon>
        <taxon>Aspergillus subgen. Circumdati</taxon>
    </lineage>
</organism>
<evidence type="ECO:0000313" key="1">
    <source>
        <dbReference type="EMBL" id="KAB8070606.1"/>
    </source>
</evidence>
<accession>A0A5N5WPY4</accession>
<dbReference type="AlphaFoldDB" id="A0A5N5WPY4"/>
<proteinExistence type="predicted"/>
<name>A0A5N5WPY4_9EURO</name>